<name>A0ABD0JX43_9CAEN</name>
<dbReference type="AlphaFoldDB" id="A0ABD0JX43"/>
<sequence>MSMDHLKRTAGRYENPPKVNMRFYKEIAQREQDFKLRNLIATLREERVQCVIGMWQMKLQPKFDHMQYKRNLKQIAHEERQANKATILVRKRALFLLMQRDYQHYLEELESLGETFHNERK</sequence>
<evidence type="ECO:0000313" key="1">
    <source>
        <dbReference type="EMBL" id="KAK7479662.1"/>
    </source>
</evidence>
<keyword evidence="2" id="KW-1185">Reference proteome</keyword>
<protein>
    <submittedName>
        <fullName evidence="1">Uncharacterized protein</fullName>
    </submittedName>
</protein>
<gene>
    <name evidence="1" type="ORF">BaRGS_00029038</name>
</gene>
<dbReference type="EMBL" id="JACVVK020000297">
    <property type="protein sequence ID" value="KAK7479662.1"/>
    <property type="molecule type" value="Genomic_DNA"/>
</dbReference>
<organism evidence="1 2">
    <name type="scientific">Batillaria attramentaria</name>
    <dbReference type="NCBI Taxonomy" id="370345"/>
    <lineage>
        <taxon>Eukaryota</taxon>
        <taxon>Metazoa</taxon>
        <taxon>Spiralia</taxon>
        <taxon>Lophotrochozoa</taxon>
        <taxon>Mollusca</taxon>
        <taxon>Gastropoda</taxon>
        <taxon>Caenogastropoda</taxon>
        <taxon>Sorbeoconcha</taxon>
        <taxon>Cerithioidea</taxon>
        <taxon>Batillariidae</taxon>
        <taxon>Batillaria</taxon>
    </lineage>
</organism>
<evidence type="ECO:0000313" key="2">
    <source>
        <dbReference type="Proteomes" id="UP001519460"/>
    </source>
</evidence>
<dbReference type="Proteomes" id="UP001519460">
    <property type="component" value="Unassembled WGS sequence"/>
</dbReference>
<accession>A0ABD0JX43</accession>
<proteinExistence type="predicted"/>
<reference evidence="1 2" key="1">
    <citation type="journal article" date="2023" name="Sci. Data">
        <title>Genome assembly of the Korean intertidal mud-creeper Batillaria attramentaria.</title>
        <authorList>
            <person name="Patra A.K."/>
            <person name="Ho P.T."/>
            <person name="Jun S."/>
            <person name="Lee S.J."/>
            <person name="Kim Y."/>
            <person name="Won Y.J."/>
        </authorList>
    </citation>
    <scope>NUCLEOTIDE SEQUENCE [LARGE SCALE GENOMIC DNA]</scope>
    <source>
        <strain evidence="1">Wonlab-2016</strain>
    </source>
</reference>
<dbReference type="Pfam" id="PF15104">
    <property type="entry name" value="CFAP141"/>
    <property type="match status" value="1"/>
</dbReference>
<dbReference type="InterPro" id="IPR029375">
    <property type="entry name" value="CFAP141"/>
</dbReference>
<comment type="caution">
    <text evidence="1">The sequence shown here is derived from an EMBL/GenBank/DDBJ whole genome shotgun (WGS) entry which is preliminary data.</text>
</comment>